<dbReference type="RefSeq" id="XP_002843520.1">
    <property type="nucleotide sequence ID" value="XM_002843474.1"/>
</dbReference>
<protein>
    <submittedName>
        <fullName evidence="3">Uncharacterized protein</fullName>
    </submittedName>
</protein>
<feature type="coiled-coil region" evidence="1">
    <location>
        <begin position="71"/>
        <end position="113"/>
    </location>
</feature>
<evidence type="ECO:0000313" key="4">
    <source>
        <dbReference type="Proteomes" id="UP000002035"/>
    </source>
</evidence>
<keyword evidence="4" id="KW-1185">Reference proteome</keyword>
<evidence type="ECO:0000256" key="1">
    <source>
        <dbReference type="SAM" id="Coils"/>
    </source>
</evidence>
<accession>C5FY86</accession>
<dbReference type="GeneID" id="9226826"/>
<reference evidence="4" key="1">
    <citation type="journal article" date="2012" name="MBio">
        <title>Comparative genome analysis of Trichophyton rubrum and related dermatophytes reveals candidate genes involved in infection.</title>
        <authorList>
            <person name="Martinez D.A."/>
            <person name="Oliver B.G."/>
            <person name="Graeser Y."/>
            <person name="Goldberg J.M."/>
            <person name="Li W."/>
            <person name="Martinez-Rossi N.M."/>
            <person name="Monod M."/>
            <person name="Shelest E."/>
            <person name="Barton R.C."/>
            <person name="Birch E."/>
            <person name="Brakhage A.A."/>
            <person name="Chen Z."/>
            <person name="Gurr S.J."/>
            <person name="Heiman D."/>
            <person name="Heitman J."/>
            <person name="Kosti I."/>
            <person name="Rossi A."/>
            <person name="Saif S."/>
            <person name="Samalova M."/>
            <person name="Saunders C.W."/>
            <person name="Shea T."/>
            <person name="Summerbell R.C."/>
            <person name="Xu J."/>
            <person name="Young S."/>
            <person name="Zeng Q."/>
            <person name="Birren B.W."/>
            <person name="Cuomo C.A."/>
            <person name="White T.C."/>
        </authorList>
    </citation>
    <scope>NUCLEOTIDE SEQUENCE [LARGE SCALE GENOMIC DNA]</scope>
    <source>
        <strain evidence="4">ATCC MYA-4605 / CBS 113480</strain>
    </source>
</reference>
<evidence type="ECO:0000313" key="3">
    <source>
        <dbReference type="EMBL" id="EEQ34484.1"/>
    </source>
</evidence>
<keyword evidence="1" id="KW-0175">Coiled coil</keyword>
<dbReference type="OMA" id="SMAHSNK"/>
<dbReference type="AlphaFoldDB" id="C5FY86"/>
<feature type="compositionally biased region" description="Basic residues" evidence="2">
    <location>
        <begin position="1"/>
        <end position="19"/>
    </location>
</feature>
<organism evidence="3 4">
    <name type="scientific">Arthroderma otae (strain ATCC MYA-4605 / CBS 113480)</name>
    <name type="common">Microsporum canis</name>
    <dbReference type="NCBI Taxonomy" id="554155"/>
    <lineage>
        <taxon>Eukaryota</taxon>
        <taxon>Fungi</taxon>
        <taxon>Dikarya</taxon>
        <taxon>Ascomycota</taxon>
        <taxon>Pezizomycotina</taxon>
        <taxon>Eurotiomycetes</taxon>
        <taxon>Eurotiomycetidae</taxon>
        <taxon>Onygenales</taxon>
        <taxon>Arthrodermataceae</taxon>
        <taxon>Microsporum</taxon>
    </lineage>
</organism>
<dbReference type="Proteomes" id="UP000002035">
    <property type="component" value="Unassembled WGS sequence"/>
</dbReference>
<proteinExistence type="predicted"/>
<dbReference type="HOGENOM" id="CLU_1826670_0_0_1"/>
<dbReference type="EMBL" id="DS995707">
    <property type="protein sequence ID" value="EEQ34484.1"/>
    <property type="molecule type" value="Genomic_DNA"/>
</dbReference>
<dbReference type="VEuPathDB" id="FungiDB:MCYG_07303"/>
<dbReference type="eggNOG" id="ENOG502RN7U">
    <property type="taxonomic scope" value="Eukaryota"/>
</dbReference>
<name>C5FY86_ARTOC</name>
<gene>
    <name evidence="3" type="ORF">MCYG_07303</name>
</gene>
<dbReference type="OrthoDB" id="4186029at2759"/>
<sequence>MAPRQGSRKTRPNSRGKSNRRADTMESESGLSVDSAAEMTDLIKKLNNSVAGRKAANDGRQKIQAQHKACVKKMEDKLKEVSQSNRKAILEYRKTQLERLSELAKRKLEIENEIAKHVLFLEKEYKDTSQAVKAVLEEKIETLRK</sequence>
<evidence type="ECO:0000256" key="2">
    <source>
        <dbReference type="SAM" id="MobiDB-lite"/>
    </source>
</evidence>
<feature type="region of interest" description="Disordered" evidence="2">
    <location>
        <begin position="1"/>
        <end position="34"/>
    </location>
</feature>